<sequence length="266" mass="28864">MREEPDIIGAFYERVRRHVADALRQYQDEQKAVSHEMAAKGLGNSGPHLRRRVGVLRKWMVALTDQCFEDVMRLPGTQSMHRMVHADFLADQLGAFLTQAEGDVLIFDPGPAASNAIKQEIRPIREGLEHDLRDFQAQLWRPRSQGKAASETNNTVNLHGSNVGSIQQAGEGATQTATVHLNVGAVQTALDEFAAALDASSVSDEVRSAAMIEVETIRPQLKKPAPNVSIVREGLHTLRNIVEGVAAGLLTTKLAALLLAAGIAIS</sequence>
<dbReference type="EMBL" id="JACHIH010000003">
    <property type="protein sequence ID" value="MBB5046098.1"/>
    <property type="molecule type" value="Genomic_DNA"/>
</dbReference>
<evidence type="ECO:0000313" key="2">
    <source>
        <dbReference type="Proteomes" id="UP000542353"/>
    </source>
</evidence>
<keyword evidence="2" id="KW-1185">Reference proteome</keyword>
<name>A0A7W8DXP2_9BRAD</name>
<protein>
    <submittedName>
        <fullName evidence="1">Uncharacterized protein</fullName>
    </submittedName>
</protein>
<dbReference type="RefSeq" id="WP_184254620.1">
    <property type="nucleotide sequence ID" value="NZ_JACHIH010000003.1"/>
</dbReference>
<evidence type="ECO:0000313" key="1">
    <source>
        <dbReference type="EMBL" id="MBB5046098.1"/>
    </source>
</evidence>
<comment type="caution">
    <text evidence="1">The sequence shown here is derived from an EMBL/GenBank/DDBJ whole genome shotgun (WGS) entry which is preliminary data.</text>
</comment>
<organism evidence="1 2">
    <name type="scientific">Rhodopseudomonas rhenobacensis</name>
    <dbReference type="NCBI Taxonomy" id="87461"/>
    <lineage>
        <taxon>Bacteria</taxon>
        <taxon>Pseudomonadati</taxon>
        <taxon>Pseudomonadota</taxon>
        <taxon>Alphaproteobacteria</taxon>
        <taxon>Hyphomicrobiales</taxon>
        <taxon>Nitrobacteraceae</taxon>
        <taxon>Rhodopseudomonas</taxon>
    </lineage>
</organism>
<proteinExistence type="predicted"/>
<gene>
    <name evidence="1" type="ORF">HNR60_000840</name>
</gene>
<dbReference type="AlphaFoldDB" id="A0A7W8DXP2"/>
<reference evidence="1 2" key="1">
    <citation type="submission" date="2020-08" db="EMBL/GenBank/DDBJ databases">
        <title>Genomic Encyclopedia of Type Strains, Phase IV (KMG-IV): sequencing the most valuable type-strain genomes for metagenomic binning, comparative biology and taxonomic classification.</title>
        <authorList>
            <person name="Goeker M."/>
        </authorList>
    </citation>
    <scope>NUCLEOTIDE SEQUENCE [LARGE SCALE GENOMIC DNA]</scope>
    <source>
        <strain evidence="1 2">DSM 12706</strain>
    </source>
</reference>
<accession>A0A7W8DXP2</accession>
<dbReference type="Proteomes" id="UP000542353">
    <property type="component" value="Unassembled WGS sequence"/>
</dbReference>